<dbReference type="HOGENOM" id="CLU_385965_0_0_1"/>
<dbReference type="GeneID" id="11533520"/>
<dbReference type="Proteomes" id="UP000005666">
    <property type="component" value="Chromosome 7"/>
</dbReference>
<evidence type="ECO:0000256" key="1">
    <source>
        <dbReference type="SAM" id="MobiDB-lite"/>
    </source>
</evidence>
<evidence type="ECO:0000313" key="3">
    <source>
        <dbReference type="Proteomes" id="UP000005666"/>
    </source>
</evidence>
<organism evidence="2 3">
    <name type="scientific">Tetrapisispora phaffii (strain ATCC 24235 / CBS 4417 / NBRC 1672 / NRRL Y-8282 / UCD 70-5)</name>
    <name type="common">Yeast</name>
    <name type="synonym">Fabospora phaffii</name>
    <dbReference type="NCBI Taxonomy" id="1071381"/>
    <lineage>
        <taxon>Eukaryota</taxon>
        <taxon>Fungi</taxon>
        <taxon>Dikarya</taxon>
        <taxon>Ascomycota</taxon>
        <taxon>Saccharomycotina</taxon>
        <taxon>Saccharomycetes</taxon>
        <taxon>Saccharomycetales</taxon>
        <taxon>Saccharomycetaceae</taxon>
        <taxon>Tetrapisispora</taxon>
    </lineage>
</organism>
<keyword evidence="3" id="KW-1185">Reference proteome</keyword>
<evidence type="ECO:0000313" key="2">
    <source>
        <dbReference type="EMBL" id="CCE63994.1"/>
    </source>
</evidence>
<sequence>MAHTLLRTPTRTKTKSFNGTQMDFKFPSIESLPNTNLQEPELNNHHLLNDNINDGATKFSEKEMGLSQSLNKETNDSENDTFDTQSQILSDYTSQSNAHSSNGYYSFANISDNTTSMQSQFYKNNKNIGSNVVSDYYIHNENENVSNIGNNTQFRHTLAPERITSNENLFFEASPRLQQRDNDGNNHDSNDVTKQTERTGLSETSFIPKGESLAYRIESSESFGRDSRNSVAFRPHVEGKLGRKPTIKRVSSSSSSSSSRYASSIYKSPVNSSGKRVSQLKRSNAVRCKGGLLQFFTMLAIKFGKCLEKLGLVLRKKLFSFKEKNNYKTNKSKRISRSNTFNSNLNVYGKKLKHRNDMKKSDSNSTIQLTSHIQRTKGNQYPTSNKSKSHKSLEPVLAKNSKFEKMSINPTKVNESQPISSETNESDIVTKTASLRRTPSSIRRAASVFTTSSVSSKLLNNTFLTKTLSKNSDLSKNNVSPLDGINSEAKRTNSRLTRSSGVSSLNSLMREPSIVVKNKVIPLTMKHYYPIKEETEDEDTGKSENEFGKSETDEYIIDTSNGMHSVNSEKISNKLKVLENETDSYLEDSDSYLDDDTEFVSLNDNSSIETELAEEDMDGKRNKNSDELKNTFSDYFSQVIYQRIKLRLEVKNLQESTLQKEEKERSSLPTIQENSVSGLLTHSQSLNKIKSESSTHGVNFSRYNNKDIDSMIDEFNKEHTSNLNDNSHRNNTIHISVEPPFKNTAHSSSVISFQSKDVHRSLTLPIRMTV</sequence>
<gene>
    <name evidence="2" type="primary">TPHA0G01580</name>
    <name evidence="2" type="ordered locus">TPHA_0G01580</name>
</gene>
<dbReference type="KEGG" id="tpf:TPHA_0G01580"/>
<dbReference type="AlphaFoldDB" id="G8BVR6"/>
<dbReference type="EMBL" id="HE612862">
    <property type="protein sequence ID" value="CCE63994.1"/>
    <property type="molecule type" value="Genomic_DNA"/>
</dbReference>
<proteinExistence type="predicted"/>
<protein>
    <recommendedName>
        <fullName evidence="4">Altered inheritance of mitochondria protein 44</fullName>
    </recommendedName>
</protein>
<feature type="compositionally biased region" description="Basic and acidic residues" evidence="1">
    <location>
        <begin position="540"/>
        <end position="552"/>
    </location>
</feature>
<name>G8BVR6_TETPH</name>
<evidence type="ECO:0008006" key="4">
    <source>
        <dbReference type="Google" id="ProtNLM"/>
    </source>
</evidence>
<dbReference type="RefSeq" id="XP_003686428.1">
    <property type="nucleotide sequence ID" value="XM_003686380.1"/>
</dbReference>
<feature type="compositionally biased region" description="Basic and acidic residues" evidence="1">
    <location>
        <begin position="178"/>
        <end position="197"/>
    </location>
</feature>
<feature type="region of interest" description="Disordered" evidence="1">
    <location>
        <begin position="234"/>
        <end position="281"/>
    </location>
</feature>
<dbReference type="OMA" id="MDFKFPS"/>
<feature type="region of interest" description="Disordered" evidence="1">
    <location>
        <begin position="176"/>
        <end position="205"/>
    </location>
</feature>
<reference evidence="2 3" key="1">
    <citation type="journal article" date="2011" name="Proc. Natl. Acad. Sci. U.S.A.">
        <title>Evolutionary erosion of yeast sex chromosomes by mating-type switching accidents.</title>
        <authorList>
            <person name="Gordon J.L."/>
            <person name="Armisen D."/>
            <person name="Proux-Wera E."/>
            <person name="Oheigeartaigh S.S."/>
            <person name="Byrne K.P."/>
            <person name="Wolfe K.H."/>
        </authorList>
    </citation>
    <scope>NUCLEOTIDE SEQUENCE [LARGE SCALE GENOMIC DNA]</scope>
    <source>
        <strain evidence="3">ATCC 24235 / CBS 4417 / NBRC 1672 / NRRL Y-8282 / UCD 70-5</strain>
    </source>
</reference>
<dbReference type="STRING" id="1071381.G8BVR6"/>
<dbReference type="eggNOG" id="ENOG502R02U">
    <property type="taxonomic scope" value="Eukaryota"/>
</dbReference>
<feature type="compositionally biased region" description="Polar residues" evidence="1">
    <location>
        <begin position="265"/>
        <end position="281"/>
    </location>
</feature>
<feature type="compositionally biased region" description="Polar residues" evidence="1">
    <location>
        <begin position="363"/>
        <end position="386"/>
    </location>
</feature>
<feature type="region of interest" description="Disordered" evidence="1">
    <location>
        <begin position="355"/>
        <end position="393"/>
    </location>
</feature>
<accession>G8BVR6</accession>
<feature type="compositionally biased region" description="Low complexity" evidence="1">
    <location>
        <begin position="251"/>
        <end position="264"/>
    </location>
</feature>
<dbReference type="OrthoDB" id="4065285at2759"/>
<feature type="region of interest" description="Disordered" evidence="1">
    <location>
        <begin position="532"/>
        <end position="553"/>
    </location>
</feature>